<dbReference type="AlphaFoldDB" id="A0A1X6P6W8"/>
<reference evidence="2 3" key="1">
    <citation type="submission" date="2017-03" db="EMBL/GenBank/DDBJ databases">
        <title>WGS assembly of Porphyra umbilicalis.</title>
        <authorList>
            <person name="Brawley S.H."/>
            <person name="Blouin N.A."/>
            <person name="Ficko-Blean E."/>
            <person name="Wheeler G.L."/>
            <person name="Lohr M."/>
            <person name="Goodson H.V."/>
            <person name="Jenkins J.W."/>
            <person name="Blaby-Haas C.E."/>
            <person name="Helliwell K.E."/>
            <person name="Chan C."/>
            <person name="Marriage T."/>
            <person name="Bhattacharya D."/>
            <person name="Klein A.S."/>
            <person name="Badis Y."/>
            <person name="Brodie J."/>
            <person name="Cao Y."/>
            <person name="Collen J."/>
            <person name="Dittami S.M."/>
            <person name="Gachon C.M."/>
            <person name="Green B.R."/>
            <person name="Karpowicz S."/>
            <person name="Kim J.W."/>
            <person name="Kudahl U."/>
            <person name="Lin S."/>
            <person name="Michel G."/>
            <person name="Mittag M."/>
            <person name="Olson B.J."/>
            <person name="Pangilinan J."/>
            <person name="Peng Y."/>
            <person name="Qiu H."/>
            <person name="Shu S."/>
            <person name="Singer J.T."/>
            <person name="Smith A.G."/>
            <person name="Sprecher B.N."/>
            <person name="Wagner V."/>
            <person name="Wang W."/>
            <person name="Wang Z.-Y."/>
            <person name="Yan J."/>
            <person name="Yarish C."/>
            <person name="Zoeuner-Riek S."/>
            <person name="Zhuang Y."/>
            <person name="Zou Y."/>
            <person name="Lindquist E.A."/>
            <person name="Grimwood J."/>
            <person name="Barry K."/>
            <person name="Rokhsar D.S."/>
            <person name="Schmutz J."/>
            <person name="Stiller J.W."/>
            <person name="Grossman A.R."/>
            <person name="Prochnik S.E."/>
        </authorList>
    </citation>
    <scope>NUCLEOTIDE SEQUENCE [LARGE SCALE GENOMIC DNA]</scope>
    <source>
        <strain evidence="2">4086291</strain>
    </source>
</reference>
<dbReference type="EMBL" id="KV918864">
    <property type="protein sequence ID" value="OSX76505.1"/>
    <property type="molecule type" value="Genomic_DNA"/>
</dbReference>
<proteinExistence type="predicted"/>
<gene>
    <name evidence="2" type="ORF">BU14_0188s0023</name>
</gene>
<protein>
    <submittedName>
        <fullName evidence="2">Uncharacterized protein</fullName>
    </submittedName>
</protein>
<keyword evidence="3" id="KW-1185">Reference proteome</keyword>
<feature type="region of interest" description="Disordered" evidence="1">
    <location>
        <begin position="1"/>
        <end position="35"/>
    </location>
</feature>
<evidence type="ECO:0000256" key="1">
    <source>
        <dbReference type="SAM" id="MobiDB-lite"/>
    </source>
</evidence>
<name>A0A1X6P6W8_PORUM</name>
<feature type="region of interest" description="Disordered" evidence="1">
    <location>
        <begin position="47"/>
        <end position="92"/>
    </location>
</feature>
<evidence type="ECO:0000313" key="3">
    <source>
        <dbReference type="Proteomes" id="UP000218209"/>
    </source>
</evidence>
<dbReference type="Proteomes" id="UP000218209">
    <property type="component" value="Unassembled WGS sequence"/>
</dbReference>
<accession>A0A1X6P6W8</accession>
<sequence>MISVRPCGSITKTSLQRSDKPWALTPGCPQRRRPPVNCLHRRVAPRGRVLVPRSLHPPPSIPTAMPRRRSSRLRSAPFDGRSRAGQLSHPSFSRVPYSDVGGLLAASQVAAALSRTAGSTCPPYPPPHR</sequence>
<organism evidence="2 3">
    <name type="scientific">Porphyra umbilicalis</name>
    <name type="common">Purple laver</name>
    <name type="synonym">Red alga</name>
    <dbReference type="NCBI Taxonomy" id="2786"/>
    <lineage>
        <taxon>Eukaryota</taxon>
        <taxon>Rhodophyta</taxon>
        <taxon>Bangiophyceae</taxon>
        <taxon>Bangiales</taxon>
        <taxon>Bangiaceae</taxon>
        <taxon>Porphyra</taxon>
    </lineage>
</organism>
<evidence type="ECO:0000313" key="2">
    <source>
        <dbReference type="EMBL" id="OSX76505.1"/>
    </source>
</evidence>